<comment type="caution">
    <text evidence="4">The sequence shown here is derived from an EMBL/GenBank/DDBJ whole genome shotgun (WGS) entry which is preliminary data.</text>
</comment>
<reference evidence="4" key="1">
    <citation type="journal article" date="2023" name="G3 (Bethesda)">
        <title>A reference genome for the long-term kleptoplast-retaining sea slug Elysia crispata morphotype clarki.</title>
        <authorList>
            <person name="Eastman K.E."/>
            <person name="Pendleton A.L."/>
            <person name="Shaikh M.A."/>
            <person name="Suttiyut T."/>
            <person name="Ogas R."/>
            <person name="Tomko P."/>
            <person name="Gavelis G."/>
            <person name="Widhalm J.R."/>
            <person name="Wisecaver J.H."/>
        </authorList>
    </citation>
    <scope>NUCLEOTIDE SEQUENCE</scope>
    <source>
        <strain evidence="4">ECLA1</strain>
    </source>
</reference>
<dbReference type="SUPFAM" id="SSF57262">
    <property type="entry name" value="Leech antihemostatic proteins"/>
    <property type="match status" value="1"/>
</dbReference>
<evidence type="ECO:0000259" key="3">
    <source>
        <dbReference type="PROSITE" id="PS51252"/>
    </source>
</evidence>
<proteinExistence type="predicted"/>
<gene>
    <name evidence="4" type="ORF">RRG08_000348</name>
</gene>
<name>A0AAE1DM92_9GAST</name>
<keyword evidence="2" id="KW-0722">Serine protease inhibitor</keyword>
<dbReference type="InterPro" id="IPR004094">
    <property type="entry name" value="Antistasin-like"/>
</dbReference>
<dbReference type="Pfam" id="PF02822">
    <property type="entry name" value="Antistasin"/>
    <property type="match status" value="1"/>
</dbReference>
<dbReference type="AlphaFoldDB" id="A0AAE1DM92"/>
<evidence type="ECO:0000313" key="4">
    <source>
        <dbReference type="EMBL" id="KAK3775936.1"/>
    </source>
</evidence>
<organism evidence="4 5">
    <name type="scientific">Elysia crispata</name>
    <name type="common">lettuce slug</name>
    <dbReference type="NCBI Taxonomy" id="231223"/>
    <lineage>
        <taxon>Eukaryota</taxon>
        <taxon>Metazoa</taxon>
        <taxon>Spiralia</taxon>
        <taxon>Lophotrochozoa</taxon>
        <taxon>Mollusca</taxon>
        <taxon>Gastropoda</taxon>
        <taxon>Heterobranchia</taxon>
        <taxon>Euthyneura</taxon>
        <taxon>Panpulmonata</taxon>
        <taxon>Sacoglossa</taxon>
        <taxon>Placobranchoidea</taxon>
        <taxon>Plakobranchidae</taxon>
        <taxon>Elysia</taxon>
    </lineage>
</organism>
<dbReference type="PROSITE" id="PS51252">
    <property type="entry name" value="ANTISTASIN"/>
    <property type="match status" value="1"/>
</dbReference>
<evidence type="ECO:0000256" key="2">
    <source>
        <dbReference type="ARBA" id="ARBA00022900"/>
    </source>
</evidence>
<dbReference type="Proteomes" id="UP001283361">
    <property type="component" value="Unassembled WGS sequence"/>
</dbReference>
<keyword evidence="5" id="KW-1185">Reference proteome</keyword>
<dbReference type="EMBL" id="JAWDGP010003256">
    <property type="protein sequence ID" value="KAK3775936.1"/>
    <property type="molecule type" value="Genomic_DNA"/>
</dbReference>
<evidence type="ECO:0000313" key="5">
    <source>
        <dbReference type="Proteomes" id="UP001283361"/>
    </source>
</evidence>
<dbReference type="Gene3D" id="2.10.22.10">
    <property type="entry name" value="Antistasin, domain 1"/>
    <property type="match status" value="1"/>
</dbReference>
<feature type="domain" description="Antistasin-like" evidence="3">
    <location>
        <begin position="184"/>
        <end position="212"/>
    </location>
</feature>
<sequence length="220" mass="24737">MIRRLTLMHPMWQRREGSVDPTSRSAKVKIQHADENLTIYLSNSMDPRTTCIVILFLTSLAYAQKRNPDIIIAERARCMIACRPGEFLLWRECRCVSFHDFTLQPPAYSTTTGASTTCRPLRCPMNQKVFPCAEHQLDSDGCPTCRCKCFKVTSRQCPTDCKYGSQWTTDERGCKVCSCAPRPGPDKCPPVCAIYCPYGNILDSDGCPTCSCNSGDLQPW</sequence>
<accession>A0AAE1DM92</accession>
<dbReference type="GO" id="GO:0004867">
    <property type="term" value="F:serine-type endopeptidase inhibitor activity"/>
    <property type="evidence" value="ECO:0007669"/>
    <property type="project" value="UniProtKB-KW"/>
</dbReference>
<keyword evidence="1" id="KW-0646">Protease inhibitor</keyword>
<evidence type="ECO:0000256" key="1">
    <source>
        <dbReference type="ARBA" id="ARBA00022690"/>
    </source>
</evidence>
<dbReference type="InterPro" id="IPR011061">
    <property type="entry name" value="Hirudin/antistatin"/>
</dbReference>
<protein>
    <recommendedName>
        <fullName evidence="3">Antistasin-like domain-containing protein</fullName>
    </recommendedName>
</protein>